<dbReference type="AlphaFoldDB" id="A0A2M3ZTI2"/>
<dbReference type="EMBL" id="GGFM01011062">
    <property type="protein sequence ID" value="MBW31813.1"/>
    <property type="molecule type" value="Transcribed_RNA"/>
</dbReference>
<feature type="signal peptide" evidence="1">
    <location>
        <begin position="1"/>
        <end position="20"/>
    </location>
</feature>
<reference evidence="2" key="1">
    <citation type="submission" date="2018-01" db="EMBL/GenBank/DDBJ databases">
        <title>An insight into the sialome of Amazonian anophelines.</title>
        <authorList>
            <person name="Ribeiro J.M."/>
            <person name="Scarpassa V."/>
            <person name="Calvo E."/>
        </authorList>
    </citation>
    <scope>NUCLEOTIDE SEQUENCE</scope>
    <source>
        <tissue evidence="2">Salivary glands</tissue>
    </source>
</reference>
<protein>
    <submittedName>
        <fullName evidence="2">Putative secreted peptide</fullName>
    </submittedName>
</protein>
<evidence type="ECO:0000313" key="2">
    <source>
        <dbReference type="EMBL" id="MBW31813.1"/>
    </source>
</evidence>
<keyword evidence="1" id="KW-0732">Signal</keyword>
<sequence length="95" mass="10783">MLSVLLLLLFALVRFHLCPGEVEGILHGFKDIRRIVIDARYNVRRFTLHVYPFENGGIVRNRIETGDVEEEVFLALHSANAPFGEERANVVAIAH</sequence>
<feature type="chain" id="PRO_5014701569" evidence="1">
    <location>
        <begin position="21"/>
        <end position="95"/>
    </location>
</feature>
<evidence type="ECO:0000256" key="1">
    <source>
        <dbReference type="SAM" id="SignalP"/>
    </source>
</evidence>
<proteinExistence type="predicted"/>
<organism evidence="2">
    <name type="scientific">Anopheles braziliensis</name>
    <dbReference type="NCBI Taxonomy" id="58242"/>
    <lineage>
        <taxon>Eukaryota</taxon>
        <taxon>Metazoa</taxon>
        <taxon>Ecdysozoa</taxon>
        <taxon>Arthropoda</taxon>
        <taxon>Hexapoda</taxon>
        <taxon>Insecta</taxon>
        <taxon>Pterygota</taxon>
        <taxon>Neoptera</taxon>
        <taxon>Endopterygota</taxon>
        <taxon>Diptera</taxon>
        <taxon>Nematocera</taxon>
        <taxon>Culicoidea</taxon>
        <taxon>Culicidae</taxon>
        <taxon>Anophelinae</taxon>
        <taxon>Anopheles</taxon>
    </lineage>
</organism>
<accession>A0A2M3ZTI2</accession>
<name>A0A2M3ZTI2_9DIPT</name>